<dbReference type="Gene3D" id="1.20.5.160">
    <property type="entry name" value="Bacterial aa3 type cytochrome c oxidase subunit IV"/>
    <property type="match status" value="1"/>
</dbReference>
<dbReference type="InterPro" id="IPR012422">
    <property type="entry name" value="Cyt_c_oxidase_su4_bac-aa3"/>
</dbReference>
<dbReference type="InterPro" id="IPR036596">
    <property type="entry name" value="Cyt-C_aa3_sf"/>
</dbReference>
<dbReference type="RefSeq" id="WP_132707514.1">
    <property type="nucleotide sequence ID" value="NZ_JACIGF010000002.1"/>
</dbReference>
<evidence type="ECO:0000256" key="1">
    <source>
        <dbReference type="SAM" id="Phobius"/>
    </source>
</evidence>
<organism evidence="3 4">
    <name type="scientific">Rhodothalassium salexigens DSM 2132</name>
    <dbReference type="NCBI Taxonomy" id="1188247"/>
    <lineage>
        <taxon>Bacteria</taxon>
        <taxon>Pseudomonadati</taxon>
        <taxon>Pseudomonadota</taxon>
        <taxon>Alphaproteobacteria</taxon>
        <taxon>Rhodothalassiales</taxon>
        <taxon>Rhodothalassiaceae</taxon>
        <taxon>Rhodothalassium</taxon>
    </lineage>
</organism>
<dbReference type="AlphaFoldDB" id="A0A4R2PSC9"/>
<keyword evidence="1" id="KW-0812">Transmembrane</keyword>
<dbReference type="InParanoid" id="A0A4R2PSC9"/>
<dbReference type="Pfam" id="PF07835">
    <property type="entry name" value="COX4_pro_2"/>
    <property type="match status" value="1"/>
</dbReference>
<keyword evidence="4" id="KW-1185">Reference proteome</keyword>
<evidence type="ECO:0000259" key="2">
    <source>
        <dbReference type="Pfam" id="PF07835"/>
    </source>
</evidence>
<keyword evidence="1" id="KW-1133">Transmembrane helix</keyword>
<protein>
    <submittedName>
        <fullName evidence="3">Aa3 type cytochrome c oxidase subunit IV</fullName>
    </submittedName>
</protein>
<gene>
    <name evidence="3" type="ORF">EV659_102266</name>
</gene>
<comment type="caution">
    <text evidence="3">The sequence shown here is derived from an EMBL/GenBank/DDBJ whole genome shotgun (WGS) entry which is preliminary data.</text>
</comment>
<dbReference type="SUPFAM" id="SSF81469">
    <property type="entry name" value="Bacterial aa3 type cytochrome c oxidase subunit IV"/>
    <property type="match status" value="1"/>
</dbReference>
<dbReference type="EMBL" id="SLXO01000002">
    <property type="protein sequence ID" value="TCP37858.1"/>
    <property type="molecule type" value="Genomic_DNA"/>
</dbReference>
<evidence type="ECO:0000313" key="3">
    <source>
        <dbReference type="EMBL" id="TCP37858.1"/>
    </source>
</evidence>
<sequence length="36" mass="4085">MRIDEQEQTYQRFTQGTKWAMVGAVLVLVALAAFLV</sequence>
<feature type="domain" description="Cytochrome c oxidase subunit IV bacterial aa3 type" evidence="2">
    <location>
        <begin position="1"/>
        <end position="35"/>
    </location>
</feature>
<evidence type="ECO:0000313" key="4">
    <source>
        <dbReference type="Proteomes" id="UP000295399"/>
    </source>
</evidence>
<proteinExistence type="predicted"/>
<dbReference type="Proteomes" id="UP000295399">
    <property type="component" value="Unassembled WGS sequence"/>
</dbReference>
<feature type="transmembrane region" description="Helical" evidence="1">
    <location>
        <begin position="19"/>
        <end position="35"/>
    </location>
</feature>
<keyword evidence="1" id="KW-0472">Membrane</keyword>
<name>A0A4R2PSC9_RHOSA</name>
<accession>A0A4R2PSC9</accession>
<reference evidence="3 4" key="1">
    <citation type="submission" date="2019-03" db="EMBL/GenBank/DDBJ databases">
        <title>Genomic Encyclopedia of Type Strains, Phase IV (KMG-IV): sequencing the most valuable type-strain genomes for metagenomic binning, comparative biology and taxonomic classification.</title>
        <authorList>
            <person name="Goeker M."/>
        </authorList>
    </citation>
    <scope>NUCLEOTIDE SEQUENCE [LARGE SCALE GENOMIC DNA]</scope>
    <source>
        <strain evidence="3 4">DSM 2132</strain>
    </source>
</reference>